<reference evidence="7" key="1">
    <citation type="journal article" date="2019" name="Int. J. Syst. Evol. Microbiol.">
        <title>The Global Catalogue of Microorganisms (GCM) 10K type strain sequencing project: providing services to taxonomists for standard genome sequencing and annotation.</title>
        <authorList>
            <consortium name="The Broad Institute Genomics Platform"/>
            <consortium name="The Broad Institute Genome Sequencing Center for Infectious Disease"/>
            <person name="Wu L."/>
            <person name="Ma J."/>
        </authorList>
    </citation>
    <scope>NUCLEOTIDE SEQUENCE [LARGE SCALE GENOMIC DNA]</scope>
    <source>
        <strain evidence="7">FCH27</strain>
    </source>
</reference>
<feature type="active site" evidence="2">
    <location>
        <position position="269"/>
    </location>
</feature>
<organism evidence="6 7">
    <name type="scientific">Nocardioides astragali</name>
    <dbReference type="NCBI Taxonomy" id="1776736"/>
    <lineage>
        <taxon>Bacteria</taxon>
        <taxon>Bacillati</taxon>
        <taxon>Actinomycetota</taxon>
        <taxon>Actinomycetes</taxon>
        <taxon>Propionibacteriales</taxon>
        <taxon>Nocardioidaceae</taxon>
        <taxon>Nocardioides</taxon>
    </lineage>
</organism>
<dbReference type="EMBL" id="JBHTCH010000025">
    <property type="protein sequence ID" value="MFC7362463.1"/>
    <property type="molecule type" value="Genomic_DNA"/>
</dbReference>
<sequence>MTSTTDTQTAGSDRGKDASSESRTYGNFINGTWVSRDELIDRYNPATGELVARFADGTAADVHRAVAAARKAFDTGPWSQTSGAERGELLYRIAERIEAQVERLAHIEVQETGKTIRVARGDLAGVVSHFKNAAGLAWQTTGESLENLGPTLTAVNVREPVGVTGLVIPWNFPALILAQKLPYALAAGCTAVVKPAETTSGTACEIARICEEAGLPAGVLNVVTGYGPTAGQALTEHHGVDYVSFTGSTASGRKVIEASKSNLKRLALELGGKAATVVFADADLDDAADAALFAITFNQGECCVSGTRLLIDDTVADEFLTELVRRAEKLIVGDPMDDATDVGALIHSQHLDQVLSFIKQGVDGGAKLLTGGERLTDGVHANGQFVAPTVFDHVDPNAAIFQQEIFGPVLSVTRFHNEDEAIALANDSIYGLANSVWTKNIDTAHRVSRALRSGTVWVNTTIDGSAQLPLGGYKQSGYGREGGKHGLEEFTNIKSIQTRIGKRRHAYPHTRGPVA</sequence>
<evidence type="ECO:0000259" key="5">
    <source>
        <dbReference type="Pfam" id="PF00171"/>
    </source>
</evidence>
<dbReference type="RefSeq" id="WP_255889111.1">
    <property type="nucleotide sequence ID" value="NZ_JAFMZM010000001.1"/>
</dbReference>
<dbReference type="Gene3D" id="3.40.605.10">
    <property type="entry name" value="Aldehyde Dehydrogenase, Chain A, domain 1"/>
    <property type="match status" value="1"/>
</dbReference>
<dbReference type="InterPro" id="IPR029510">
    <property type="entry name" value="Ald_DH_CS_GLU"/>
</dbReference>
<feature type="region of interest" description="Disordered" evidence="4">
    <location>
        <begin position="1"/>
        <end position="23"/>
    </location>
</feature>
<name>A0ABW2N621_9ACTN</name>
<accession>A0ABW2N621</accession>
<dbReference type="PROSITE" id="PS00687">
    <property type="entry name" value="ALDEHYDE_DEHYDR_GLU"/>
    <property type="match status" value="1"/>
</dbReference>
<feature type="domain" description="Aldehyde dehydrogenase" evidence="5">
    <location>
        <begin position="33"/>
        <end position="496"/>
    </location>
</feature>
<keyword evidence="7" id="KW-1185">Reference proteome</keyword>
<proteinExistence type="inferred from homology"/>
<evidence type="ECO:0000256" key="1">
    <source>
        <dbReference type="ARBA" id="ARBA00023002"/>
    </source>
</evidence>
<dbReference type="PANTHER" id="PTHR11699">
    <property type="entry name" value="ALDEHYDE DEHYDROGENASE-RELATED"/>
    <property type="match status" value="1"/>
</dbReference>
<evidence type="ECO:0000313" key="7">
    <source>
        <dbReference type="Proteomes" id="UP001596524"/>
    </source>
</evidence>
<dbReference type="Pfam" id="PF00171">
    <property type="entry name" value="Aldedh"/>
    <property type="match status" value="1"/>
</dbReference>
<dbReference type="InterPro" id="IPR016161">
    <property type="entry name" value="Ald_DH/histidinol_DH"/>
</dbReference>
<dbReference type="Proteomes" id="UP001596524">
    <property type="component" value="Unassembled WGS sequence"/>
</dbReference>
<dbReference type="InterPro" id="IPR015590">
    <property type="entry name" value="Aldehyde_DH_dom"/>
</dbReference>
<protein>
    <submittedName>
        <fullName evidence="6">Aldehyde dehydrogenase family protein</fullName>
    </submittedName>
</protein>
<evidence type="ECO:0000313" key="6">
    <source>
        <dbReference type="EMBL" id="MFC7362463.1"/>
    </source>
</evidence>
<evidence type="ECO:0000256" key="2">
    <source>
        <dbReference type="PROSITE-ProRule" id="PRU10007"/>
    </source>
</evidence>
<dbReference type="InterPro" id="IPR016163">
    <property type="entry name" value="Ald_DH_C"/>
</dbReference>
<comment type="caution">
    <text evidence="6">The sequence shown here is derived from an EMBL/GenBank/DDBJ whole genome shotgun (WGS) entry which is preliminary data.</text>
</comment>
<feature type="compositionally biased region" description="Polar residues" evidence="4">
    <location>
        <begin position="1"/>
        <end position="11"/>
    </location>
</feature>
<evidence type="ECO:0000256" key="4">
    <source>
        <dbReference type="SAM" id="MobiDB-lite"/>
    </source>
</evidence>
<dbReference type="Gene3D" id="3.40.309.10">
    <property type="entry name" value="Aldehyde Dehydrogenase, Chain A, domain 2"/>
    <property type="match status" value="1"/>
</dbReference>
<gene>
    <name evidence="6" type="ORF">ACFQO6_19495</name>
</gene>
<dbReference type="InterPro" id="IPR016162">
    <property type="entry name" value="Ald_DH_N"/>
</dbReference>
<keyword evidence="1 3" id="KW-0560">Oxidoreductase</keyword>
<evidence type="ECO:0000256" key="3">
    <source>
        <dbReference type="RuleBase" id="RU003345"/>
    </source>
</evidence>
<dbReference type="SUPFAM" id="SSF53720">
    <property type="entry name" value="ALDH-like"/>
    <property type="match status" value="1"/>
</dbReference>
<comment type="similarity">
    <text evidence="3">Belongs to the aldehyde dehydrogenase family.</text>
</comment>